<comment type="caution">
    <text evidence="2">The sequence shown here is derived from an EMBL/GenBank/DDBJ whole genome shotgun (WGS) entry which is preliminary data.</text>
</comment>
<dbReference type="EMBL" id="BSSU01000014">
    <property type="protein sequence ID" value="GLX83261.1"/>
    <property type="molecule type" value="Genomic_DNA"/>
</dbReference>
<keyword evidence="1" id="KW-0732">Signal</keyword>
<dbReference type="PROSITE" id="PS51257">
    <property type="entry name" value="PROKAR_LIPOPROTEIN"/>
    <property type="match status" value="1"/>
</dbReference>
<dbReference type="RefSeq" id="WP_284208671.1">
    <property type="nucleotide sequence ID" value="NZ_BSSU01000014.1"/>
</dbReference>
<evidence type="ECO:0000313" key="2">
    <source>
        <dbReference type="EMBL" id="GLX83261.1"/>
    </source>
</evidence>
<sequence>MNILKNTLLLTATVSTVFLSACSIDSTEKSVEEPPLSQIITKSCAWQGPYVKENPATNIAYPDAGAYYWSMKGALPEGAKLTLTGKYPKARYFSFNSYKMDGTIMPFDAIKDTEIAPELGQPANPYINGNQRNVDSYYTLSFSPIRNTDESSILEQLEQNTMGLAIHDSNLYPEPDDGWPFPTFSTQENGFELVYRVYLPNQGLDEFGEAGLPQFELEYNGEILVNQEEICGVLDVTDTTIQVPLVPIESYLGIKAMGGNPYGDNAVNTRLFAGTPYYYDTYDAAEFDKSDPLSTAGFTLKGAEEMRDIVFRASFPMTDLLPCAFLGTCDRSMVNRPGFYANKDNSYVSTWLNNELGDVVVFKGKLPVTPLTINNQDMYDHSGVQMRYWSLCTNEFYSQRVVDCIFDEEVIIDDDRDFVIVTSKAVNRPTNATKECGYNWIELPELGDNVSMEHDSAKLTGQINNDNDAFVIIRNMVAEPDFTQATSNIDSFRAEKAIMGEYLPEGEYMSVGDFELLECRL</sequence>
<name>A0ABQ6H528_9GAMM</name>
<feature type="signal peptide" evidence="1">
    <location>
        <begin position="1"/>
        <end position="21"/>
    </location>
</feature>
<evidence type="ECO:0000313" key="3">
    <source>
        <dbReference type="Proteomes" id="UP001157133"/>
    </source>
</evidence>
<reference evidence="2 3" key="1">
    <citation type="submission" date="2023-03" db="EMBL/GenBank/DDBJ databases">
        <title>Draft genome sequence of Thalassotalea eurytherma JCM 18482T.</title>
        <authorList>
            <person name="Sawabe T."/>
        </authorList>
    </citation>
    <scope>NUCLEOTIDE SEQUENCE [LARGE SCALE GENOMIC DNA]</scope>
    <source>
        <strain evidence="2 3">JCM 18482</strain>
    </source>
</reference>
<gene>
    <name evidence="2" type="ORF">theurythT_27130</name>
</gene>
<accession>A0ABQ6H528</accession>
<keyword evidence="3" id="KW-1185">Reference proteome</keyword>
<evidence type="ECO:0000256" key="1">
    <source>
        <dbReference type="SAM" id="SignalP"/>
    </source>
</evidence>
<protein>
    <recommendedName>
        <fullName evidence="4">Cell surface protein</fullName>
    </recommendedName>
</protein>
<evidence type="ECO:0008006" key="4">
    <source>
        <dbReference type="Google" id="ProtNLM"/>
    </source>
</evidence>
<organism evidence="2 3">
    <name type="scientific">Thalassotalea eurytherma</name>
    <dbReference type="NCBI Taxonomy" id="1144278"/>
    <lineage>
        <taxon>Bacteria</taxon>
        <taxon>Pseudomonadati</taxon>
        <taxon>Pseudomonadota</taxon>
        <taxon>Gammaproteobacteria</taxon>
        <taxon>Alteromonadales</taxon>
        <taxon>Colwelliaceae</taxon>
        <taxon>Thalassotalea</taxon>
    </lineage>
</organism>
<feature type="chain" id="PRO_5046972564" description="Cell surface protein" evidence="1">
    <location>
        <begin position="22"/>
        <end position="521"/>
    </location>
</feature>
<proteinExistence type="predicted"/>
<dbReference type="Proteomes" id="UP001157133">
    <property type="component" value="Unassembled WGS sequence"/>
</dbReference>